<dbReference type="InParanoid" id="A0A6J2VR34"/>
<dbReference type="InterPro" id="IPR000182">
    <property type="entry name" value="GNAT_dom"/>
</dbReference>
<keyword evidence="2" id="KW-1133">Transmembrane helix</keyword>
<name>A0A6J2VR34_CHACN</name>
<dbReference type="InterPro" id="IPR050769">
    <property type="entry name" value="NAT_camello-type"/>
</dbReference>
<evidence type="ECO:0000256" key="1">
    <source>
        <dbReference type="ARBA" id="ARBA00022679"/>
    </source>
</evidence>
<dbReference type="CTD" id="100004652"/>
<dbReference type="GO" id="GO:0008080">
    <property type="term" value="F:N-acetyltransferase activity"/>
    <property type="evidence" value="ECO:0007669"/>
    <property type="project" value="InterPro"/>
</dbReference>
<keyword evidence="1" id="KW-0808">Transferase</keyword>
<keyword evidence="2" id="KW-0812">Transmembrane</keyword>
<dbReference type="PANTHER" id="PTHR13947:SF58">
    <property type="entry name" value="8B (PUTATIVE,_PSEUDO-RELATED"/>
    <property type="match status" value="1"/>
</dbReference>
<feature type="domain" description="N-acetyltransferase" evidence="3">
    <location>
        <begin position="73"/>
        <end position="228"/>
    </location>
</feature>
<keyword evidence="2" id="KW-0472">Membrane</keyword>
<protein>
    <submittedName>
        <fullName evidence="5">N-acetyltransferase 8-like 2</fullName>
    </submittedName>
</protein>
<dbReference type="FunCoup" id="A0A6J2VR34">
    <property type="interactions" value="39"/>
</dbReference>
<dbReference type="InterPro" id="IPR016181">
    <property type="entry name" value="Acyl_CoA_acyltransferase"/>
</dbReference>
<evidence type="ECO:0000256" key="2">
    <source>
        <dbReference type="SAM" id="Phobius"/>
    </source>
</evidence>
<organism evidence="4 5">
    <name type="scientific">Chanos chanos</name>
    <name type="common">Milkfish</name>
    <name type="synonym">Mugil chanos</name>
    <dbReference type="NCBI Taxonomy" id="29144"/>
    <lineage>
        <taxon>Eukaryota</taxon>
        <taxon>Metazoa</taxon>
        <taxon>Chordata</taxon>
        <taxon>Craniata</taxon>
        <taxon>Vertebrata</taxon>
        <taxon>Euteleostomi</taxon>
        <taxon>Actinopterygii</taxon>
        <taxon>Neopterygii</taxon>
        <taxon>Teleostei</taxon>
        <taxon>Ostariophysi</taxon>
        <taxon>Gonorynchiformes</taxon>
        <taxon>Chanidae</taxon>
        <taxon>Chanos</taxon>
    </lineage>
</organism>
<proteinExistence type="predicted"/>
<dbReference type="AlphaFoldDB" id="A0A6J2VR34"/>
<dbReference type="CDD" id="cd04301">
    <property type="entry name" value="NAT_SF"/>
    <property type="match status" value="1"/>
</dbReference>
<gene>
    <name evidence="5" type="primary">nat8l2</name>
</gene>
<feature type="transmembrane region" description="Helical" evidence="2">
    <location>
        <begin position="31"/>
        <end position="54"/>
    </location>
</feature>
<dbReference type="GeneID" id="115814826"/>
<dbReference type="RefSeq" id="XP_030633646.1">
    <property type="nucleotide sequence ID" value="XM_030777786.1"/>
</dbReference>
<keyword evidence="4" id="KW-1185">Reference proteome</keyword>
<reference evidence="5" key="1">
    <citation type="submission" date="2025-08" db="UniProtKB">
        <authorList>
            <consortium name="RefSeq"/>
        </authorList>
    </citation>
    <scope>IDENTIFICATION</scope>
</reference>
<dbReference type="Pfam" id="PF00583">
    <property type="entry name" value="Acetyltransf_1"/>
    <property type="match status" value="1"/>
</dbReference>
<evidence type="ECO:0000313" key="4">
    <source>
        <dbReference type="Proteomes" id="UP000504632"/>
    </source>
</evidence>
<accession>A0A6J2VR34</accession>
<feature type="transmembrane region" description="Helical" evidence="2">
    <location>
        <begin position="60"/>
        <end position="79"/>
    </location>
</feature>
<sequence length="228" mass="25460">MHIVIRRYQTSDKDAVQTLFRDGIQEHINPSFIGAITQPLFVAVTLCLCVTGYILGGQSFPLALLAGGLWVALVYYSCYELYAGFVRIKLQTDMQDIPGYYLSSPDNCFWVAEAEIDGRSQIVGMVAVEAKTEESGDGKRYGELFRMIVSSACRRCGLGARLAKTAVDFCKEHGFSKVVLETSSTQRAAVVLYRKLGFTLTLVHTETYTPRWLTWLTGVTILKMEKDL</sequence>
<dbReference type="Gene3D" id="3.40.630.30">
    <property type="match status" value="1"/>
</dbReference>
<dbReference type="Proteomes" id="UP000504632">
    <property type="component" value="Chromosome 6"/>
</dbReference>
<dbReference type="OrthoDB" id="41532at2759"/>
<dbReference type="PROSITE" id="PS51186">
    <property type="entry name" value="GNAT"/>
    <property type="match status" value="1"/>
</dbReference>
<evidence type="ECO:0000259" key="3">
    <source>
        <dbReference type="PROSITE" id="PS51186"/>
    </source>
</evidence>
<dbReference type="SUPFAM" id="SSF55729">
    <property type="entry name" value="Acyl-CoA N-acyltransferases (Nat)"/>
    <property type="match status" value="1"/>
</dbReference>
<evidence type="ECO:0000313" key="5">
    <source>
        <dbReference type="RefSeq" id="XP_030633646.1"/>
    </source>
</evidence>
<dbReference type="PANTHER" id="PTHR13947">
    <property type="entry name" value="GNAT FAMILY N-ACETYLTRANSFERASE"/>
    <property type="match status" value="1"/>
</dbReference>